<dbReference type="AlphaFoldDB" id="A0A3M2VLQ6"/>
<gene>
    <name evidence="2" type="ORF">ALQ95_02235</name>
</gene>
<sequence>MAAQLMSQFETMGKKIHHDQAIIEKLTYEIAQLKRFKLAKRSEQLNPQQTSLPDDLIEKFADHLPLCRQESIFGWAGLAISRSTLAQWVGVTGVQL</sequence>
<accession>A0A3M2VLQ6</accession>
<organism evidence="2 3">
    <name type="scientific">Pseudomonas syringae pv. ribicola</name>
    <dbReference type="NCBI Taxonomy" id="55398"/>
    <lineage>
        <taxon>Bacteria</taxon>
        <taxon>Pseudomonadati</taxon>
        <taxon>Pseudomonadota</taxon>
        <taxon>Gammaproteobacteria</taxon>
        <taxon>Pseudomonadales</taxon>
        <taxon>Pseudomonadaceae</taxon>
        <taxon>Pseudomonas</taxon>
    </lineage>
</organism>
<comment type="caution">
    <text evidence="2">The sequence shown here is derived from an EMBL/GenBank/DDBJ whole genome shotgun (WGS) entry which is preliminary data.</text>
</comment>
<dbReference type="InterPro" id="IPR004291">
    <property type="entry name" value="Transposase_IS66_central"/>
</dbReference>
<dbReference type="Pfam" id="PF03050">
    <property type="entry name" value="DDE_Tnp_IS66"/>
    <property type="match status" value="1"/>
</dbReference>
<evidence type="ECO:0000313" key="3">
    <source>
        <dbReference type="Proteomes" id="UP000280292"/>
    </source>
</evidence>
<dbReference type="Proteomes" id="UP000280292">
    <property type="component" value="Unassembled WGS sequence"/>
</dbReference>
<evidence type="ECO:0000259" key="1">
    <source>
        <dbReference type="Pfam" id="PF03050"/>
    </source>
</evidence>
<protein>
    <submittedName>
        <fullName evidence="2">Transposase component</fullName>
    </submittedName>
</protein>
<proteinExistence type="predicted"/>
<evidence type="ECO:0000313" key="2">
    <source>
        <dbReference type="EMBL" id="RML40199.1"/>
    </source>
</evidence>
<dbReference type="EMBL" id="RBNR01000299">
    <property type="protein sequence ID" value="RML40199.1"/>
    <property type="molecule type" value="Genomic_DNA"/>
</dbReference>
<reference evidence="2 3" key="1">
    <citation type="submission" date="2018-08" db="EMBL/GenBank/DDBJ databases">
        <title>Recombination of ecologically and evolutionarily significant loci maintains genetic cohesion in the Pseudomonas syringae species complex.</title>
        <authorList>
            <person name="Dillon M."/>
            <person name="Thakur S."/>
            <person name="Almeida R.N.D."/>
            <person name="Weir B.S."/>
            <person name="Guttman D.S."/>
        </authorList>
    </citation>
    <scope>NUCLEOTIDE SEQUENCE [LARGE SCALE GENOMIC DNA]</scope>
    <source>
        <strain evidence="2 3">ICMP 3883</strain>
    </source>
</reference>
<feature type="domain" description="Transposase IS66 central" evidence="1">
    <location>
        <begin position="56"/>
        <end position="95"/>
    </location>
</feature>
<name>A0A3M2VLQ6_PSESI</name>